<evidence type="ECO:0000256" key="1">
    <source>
        <dbReference type="ARBA" id="ARBA00022723"/>
    </source>
</evidence>
<evidence type="ECO:0000256" key="7">
    <source>
        <dbReference type="ARBA" id="ARBA00023170"/>
    </source>
</evidence>
<dbReference type="PANTHER" id="PTHR46011">
    <property type="entry name" value="NUCLEAR HORMONE RECEPTOR FAMILY MEMBER NHR-86-RELATED"/>
    <property type="match status" value="1"/>
</dbReference>
<reference evidence="11" key="1">
    <citation type="journal article" date="2008" name="Nat. Genet.">
        <title>The Pristionchus pacificus genome provides a unique perspective on nematode lifestyle and parasitism.</title>
        <authorList>
            <person name="Dieterich C."/>
            <person name="Clifton S.W."/>
            <person name="Schuster L.N."/>
            <person name="Chinwalla A."/>
            <person name="Delehaunty K."/>
            <person name="Dinkelacker I."/>
            <person name="Fulton L."/>
            <person name="Fulton R."/>
            <person name="Godfrey J."/>
            <person name="Minx P."/>
            <person name="Mitreva M."/>
            <person name="Roeseler W."/>
            <person name="Tian H."/>
            <person name="Witte H."/>
            <person name="Yang S.P."/>
            <person name="Wilson R.K."/>
            <person name="Sommer R.J."/>
        </authorList>
    </citation>
    <scope>NUCLEOTIDE SEQUENCE [LARGE SCALE GENOMIC DNA]</scope>
    <source>
        <strain evidence="11">PS312</strain>
    </source>
</reference>
<keyword evidence="4" id="KW-0805">Transcription regulation</keyword>
<keyword evidence="7" id="KW-0675">Receptor</keyword>
<reference evidence="10" key="2">
    <citation type="submission" date="2022-06" db="UniProtKB">
        <authorList>
            <consortium name="EnsemblMetazoa"/>
        </authorList>
    </citation>
    <scope>IDENTIFICATION</scope>
    <source>
        <strain evidence="10">PS312</strain>
    </source>
</reference>
<evidence type="ECO:0000256" key="3">
    <source>
        <dbReference type="ARBA" id="ARBA00022833"/>
    </source>
</evidence>
<keyword evidence="3" id="KW-0862">Zinc</keyword>
<dbReference type="OrthoDB" id="5789759at2759"/>
<name>A0A8R1V5T7_PRIPA</name>
<evidence type="ECO:0000256" key="8">
    <source>
        <dbReference type="ARBA" id="ARBA00023242"/>
    </source>
</evidence>
<keyword evidence="11" id="KW-1185">Reference proteome</keyword>
<keyword evidence="1" id="KW-0479">Metal-binding</keyword>
<dbReference type="AlphaFoldDB" id="A0A8R1V5T7"/>
<dbReference type="GO" id="GO:0003700">
    <property type="term" value="F:DNA-binding transcription factor activity"/>
    <property type="evidence" value="ECO:0000318"/>
    <property type="project" value="GO_Central"/>
</dbReference>
<dbReference type="GO" id="GO:0043565">
    <property type="term" value="F:sequence-specific DNA binding"/>
    <property type="evidence" value="ECO:0007669"/>
    <property type="project" value="InterPro"/>
</dbReference>
<evidence type="ECO:0000259" key="9">
    <source>
        <dbReference type="PROSITE" id="PS51030"/>
    </source>
</evidence>
<organism evidence="10 11">
    <name type="scientific">Pristionchus pacificus</name>
    <name type="common">Parasitic nematode worm</name>
    <dbReference type="NCBI Taxonomy" id="54126"/>
    <lineage>
        <taxon>Eukaryota</taxon>
        <taxon>Metazoa</taxon>
        <taxon>Ecdysozoa</taxon>
        <taxon>Nematoda</taxon>
        <taxon>Chromadorea</taxon>
        <taxon>Rhabditida</taxon>
        <taxon>Rhabditina</taxon>
        <taxon>Diplogasteromorpha</taxon>
        <taxon>Diplogasteroidea</taxon>
        <taxon>Neodiplogasteridae</taxon>
        <taxon>Pristionchus</taxon>
    </lineage>
</organism>
<feature type="domain" description="Nuclear receptor" evidence="9">
    <location>
        <begin position="2"/>
        <end position="83"/>
    </location>
</feature>
<evidence type="ECO:0000256" key="4">
    <source>
        <dbReference type="ARBA" id="ARBA00023015"/>
    </source>
</evidence>
<keyword evidence="5" id="KW-0238">DNA-binding</keyword>
<accession>A0A8R1V5T7</accession>
<evidence type="ECO:0000256" key="2">
    <source>
        <dbReference type="ARBA" id="ARBA00022771"/>
    </source>
</evidence>
<evidence type="ECO:0000313" key="11">
    <source>
        <dbReference type="Proteomes" id="UP000005239"/>
    </source>
</evidence>
<sequence length="252" mass="29348">MPVECLVCGKQTEVTHMGMNACRACTVFYKRNQKKSERLVCVNGSYACLDYGKSVFWCRKCRLERFQTVLNTAWGEDTSKLARQLSRIADSPERRSLSRITPPRSPKVPVLDSLRANHRTLSISRCAAELALRGIDMNTQYMNEEKFWLLVRNYEKIYHCVDAELRTLRKFRKRSTNIWGTYTTCMYLEYVEHYFSDCPNKSSILPASEKALTEEEQVSRRWQTTCKRVEYYTMALPTNVSRAISTTINNLN</sequence>
<keyword evidence="2" id="KW-0863">Zinc-finger</keyword>
<dbReference type="Gene3D" id="3.30.50.10">
    <property type="entry name" value="Erythroid Transcription Factor GATA-1, subunit A"/>
    <property type="match status" value="1"/>
</dbReference>
<dbReference type="Pfam" id="PF00105">
    <property type="entry name" value="zf-C4"/>
    <property type="match status" value="1"/>
</dbReference>
<proteinExistence type="predicted"/>
<keyword evidence="6" id="KW-0804">Transcription</keyword>
<gene>
    <name evidence="10" type="primary">WBGene00304858</name>
</gene>
<dbReference type="GO" id="GO:0005634">
    <property type="term" value="C:nucleus"/>
    <property type="evidence" value="ECO:0000318"/>
    <property type="project" value="GO_Central"/>
</dbReference>
<dbReference type="EnsemblMetazoa" id="PPA47005.1">
    <property type="protein sequence ID" value="PPA47005.1"/>
    <property type="gene ID" value="WBGene00304858"/>
</dbReference>
<evidence type="ECO:0000313" key="10">
    <source>
        <dbReference type="EnsemblMetazoa" id="PPA47005.1"/>
    </source>
</evidence>
<dbReference type="SMART" id="SM00399">
    <property type="entry name" value="ZnF_C4"/>
    <property type="match status" value="1"/>
</dbReference>
<protein>
    <recommendedName>
        <fullName evidence="9">Nuclear receptor domain-containing protein</fullName>
    </recommendedName>
</protein>
<dbReference type="Proteomes" id="UP000005239">
    <property type="component" value="Unassembled WGS sequence"/>
</dbReference>
<dbReference type="PANTHER" id="PTHR46011:SF6">
    <property type="entry name" value="HIGH ZINC ACTIVATED NUCLEAR RECEPTOR PROTEIN"/>
    <property type="match status" value="1"/>
</dbReference>
<dbReference type="PROSITE" id="PS51030">
    <property type="entry name" value="NUCLEAR_REC_DBD_2"/>
    <property type="match status" value="1"/>
</dbReference>
<keyword evidence="8" id="KW-0539">Nucleus</keyword>
<evidence type="ECO:0000256" key="5">
    <source>
        <dbReference type="ARBA" id="ARBA00023125"/>
    </source>
</evidence>
<dbReference type="InterPro" id="IPR001628">
    <property type="entry name" value="Znf_hrmn_rcpt"/>
</dbReference>
<dbReference type="GO" id="GO:0008270">
    <property type="term" value="F:zinc ion binding"/>
    <property type="evidence" value="ECO:0007669"/>
    <property type="project" value="UniProtKB-KW"/>
</dbReference>
<dbReference type="SUPFAM" id="SSF57716">
    <property type="entry name" value="Glucocorticoid receptor-like (DNA-binding domain)"/>
    <property type="match status" value="1"/>
</dbReference>
<evidence type="ECO:0000256" key="6">
    <source>
        <dbReference type="ARBA" id="ARBA00023163"/>
    </source>
</evidence>
<dbReference type="InterPro" id="IPR013088">
    <property type="entry name" value="Znf_NHR/GATA"/>
</dbReference>